<evidence type="ECO:0000313" key="4">
    <source>
        <dbReference type="EMBL" id="KAK2143598.1"/>
    </source>
</evidence>
<dbReference type="PROSITE" id="PS50222">
    <property type="entry name" value="EF_HAND_2"/>
    <property type="match status" value="1"/>
</dbReference>
<evidence type="ECO:0000256" key="2">
    <source>
        <dbReference type="ARBA" id="ARBA00022837"/>
    </source>
</evidence>
<dbReference type="Gene3D" id="1.10.238.10">
    <property type="entry name" value="EF-hand"/>
    <property type="match status" value="2"/>
</dbReference>
<proteinExistence type="predicted"/>
<dbReference type="PANTHER" id="PTHR23048:SF0">
    <property type="entry name" value="CALMODULIN LIKE 3"/>
    <property type="match status" value="1"/>
</dbReference>
<evidence type="ECO:0000313" key="5">
    <source>
        <dbReference type="Proteomes" id="UP001208570"/>
    </source>
</evidence>
<dbReference type="SUPFAM" id="SSF47473">
    <property type="entry name" value="EF-hand"/>
    <property type="match status" value="1"/>
</dbReference>
<comment type="caution">
    <text evidence="4">The sequence shown here is derived from an EMBL/GenBank/DDBJ whole genome shotgun (WGS) entry which is preliminary data.</text>
</comment>
<dbReference type="CDD" id="cd00051">
    <property type="entry name" value="EFh"/>
    <property type="match status" value="1"/>
</dbReference>
<feature type="domain" description="EF-hand" evidence="3">
    <location>
        <begin position="78"/>
        <end position="113"/>
    </location>
</feature>
<dbReference type="InterPro" id="IPR011992">
    <property type="entry name" value="EF-hand-dom_pair"/>
</dbReference>
<evidence type="ECO:0000256" key="1">
    <source>
        <dbReference type="ARBA" id="ARBA00022737"/>
    </source>
</evidence>
<keyword evidence="5" id="KW-1185">Reference proteome</keyword>
<dbReference type="InterPro" id="IPR018247">
    <property type="entry name" value="EF_Hand_1_Ca_BS"/>
</dbReference>
<dbReference type="GO" id="GO:0016460">
    <property type="term" value="C:myosin II complex"/>
    <property type="evidence" value="ECO:0007669"/>
    <property type="project" value="TreeGrafter"/>
</dbReference>
<dbReference type="FunFam" id="1.10.238.10:FF:000003">
    <property type="entry name" value="Calmodulin A"/>
    <property type="match status" value="1"/>
</dbReference>
<dbReference type="PROSITE" id="PS00018">
    <property type="entry name" value="EF_HAND_1"/>
    <property type="match status" value="1"/>
</dbReference>
<dbReference type="InterPro" id="IPR050230">
    <property type="entry name" value="CALM/Myosin/TropC-like"/>
</dbReference>
<dbReference type="Pfam" id="PF13405">
    <property type="entry name" value="EF-hand_6"/>
    <property type="match status" value="1"/>
</dbReference>
<dbReference type="PANTHER" id="PTHR23048">
    <property type="entry name" value="MYOSIN LIGHT CHAIN 1, 3"/>
    <property type="match status" value="1"/>
</dbReference>
<protein>
    <recommendedName>
        <fullName evidence="3">EF-hand domain-containing protein</fullName>
    </recommendedName>
</protein>
<name>A0AAD9IZS3_9ANNE</name>
<keyword evidence="2" id="KW-0106">Calcium</keyword>
<accession>A0AAD9IZS3</accession>
<sequence length="148" mass="17098">MAKHFSESDIEEFRDCFFLYARQKAITSVEELTIIMRSLGFSPTVEELARYYDNYAKSNVIDFATFLDIMYEHSQNEKCQQEIVAAFLAHDKSGNGYVSAKELVHILTNFGEKISKPEVDRLFKEARVQDGVRCDDILRVLLTPLPDY</sequence>
<dbReference type="EMBL" id="JAODUP010000827">
    <property type="protein sequence ID" value="KAK2143598.1"/>
    <property type="molecule type" value="Genomic_DNA"/>
</dbReference>
<keyword evidence="1" id="KW-0677">Repeat</keyword>
<dbReference type="GO" id="GO:0005509">
    <property type="term" value="F:calcium ion binding"/>
    <property type="evidence" value="ECO:0007669"/>
    <property type="project" value="InterPro"/>
</dbReference>
<dbReference type="InterPro" id="IPR002048">
    <property type="entry name" value="EF_hand_dom"/>
</dbReference>
<evidence type="ECO:0000259" key="3">
    <source>
        <dbReference type="PROSITE" id="PS50222"/>
    </source>
</evidence>
<gene>
    <name evidence="4" type="ORF">LSH36_827g00048</name>
</gene>
<dbReference type="Proteomes" id="UP001208570">
    <property type="component" value="Unassembled WGS sequence"/>
</dbReference>
<reference evidence="4" key="1">
    <citation type="journal article" date="2023" name="Mol. Biol. Evol.">
        <title>Third-Generation Sequencing Reveals the Adaptive Role of the Epigenome in Three Deep-Sea Polychaetes.</title>
        <authorList>
            <person name="Perez M."/>
            <person name="Aroh O."/>
            <person name="Sun Y."/>
            <person name="Lan Y."/>
            <person name="Juniper S.K."/>
            <person name="Young C.R."/>
            <person name="Angers B."/>
            <person name="Qian P.Y."/>
        </authorList>
    </citation>
    <scope>NUCLEOTIDE SEQUENCE</scope>
    <source>
        <strain evidence="4">P08H-3</strain>
    </source>
</reference>
<dbReference type="AlphaFoldDB" id="A0AAD9IZS3"/>
<organism evidence="4 5">
    <name type="scientific">Paralvinella palmiformis</name>
    <dbReference type="NCBI Taxonomy" id="53620"/>
    <lineage>
        <taxon>Eukaryota</taxon>
        <taxon>Metazoa</taxon>
        <taxon>Spiralia</taxon>
        <taxon>Lophotrochozoa</taxon>
        <taxon>Annelida</taxon>
        <taxon>Polychaeta</taxon>
        <taxon>Sedentaria</taxon>
        <taxon>Canalipalpata</taxon>
        <taxon>Terebellida</taxon>
        <taxon>Terebelliformia</taxon>
        <taxon>Alvinellidae</taxon>
        <taxon>Paralvinella</taxon>
    </lineage>
</organism>